<accession>D8QJD5</accession>
<dbReference type="OrthoDB" id="286301at2759"/>
<dbReference type="VEuPathDB" id="FungiDB:SCHCODRAFT_01136565"/>
<dbReference type="GeneID" id="9593311"/>
<organism evidence="3">
    <name type="scientific">Schizophyllum commune (strain H4-8 / FGSC 9210)</name>
    <name type="common">Split gill fungus</name>
    <dbReference type="NCBI Taxonomy" id="578458"/>
    <lineage>
        <taxon>Eukaryota</taxon>
        <taxon>Fungi</taxon>
        <taxon>Dikarya</taxon>
        <taxon>Basidiomycota</taxon>
        <taxon>Agaricomycotina</taxon>
        <taxon>Agaricomycetes</taxon>
        <taxon>Agaricomycetidae</taxon>
        <taxon>Agaricales</taxon>
        <taxon>Schizophyllaceae</taxon>
        <taxon>Schizophyllum</taxon>
    </lineage>
</organism>
<gene>
    <name evidence="2" type="ORF">SCHCODRAFT_86167</name>
</gene>
<keyword evidence="3" id="KW-1185">Reference proteome</keyword>
<dbReference type="GO" id="GO:0000329">
    <property type="term" value="C:fungal-type vacuole membrane"/>
    <property type="evidence" value="ECO:0007669"/>
    <property type="project" value="TreeGrafter"/>
</dbReference>
<proteinExistence type="predicted"/>
<sequence length="210" mass="22011">MGLFNHSAGYTVFAPTNEGLIAAGNQLSSYAKNDTAFDVLVENHVINGTTLYSSELFPPPTPEGIVIQGKLVQNYTTGAGETLSFTANETGRYVWSGDPPSANARILHTDVLTDNGVVHVISNVLFNFDDDWGKAKDAYTAATVSAAAATSAPTGPIAMSTSLSATATPTSYYFDDGSGNGVWPKFGDMNGSWAYLIAMVWLGIGAAVVV</sequence>
<evidence type="ECO:0000259" key="1">
    <source>
        <dbReference type="PROSITE" id="PS50213"/>
    </source>
</evidence>
<dbReference type="AlphaFoldDB" id="D8QJD5"/>
<dbReference type="PANTHER" id="PTHR10900:SF122">
    <property type="entry name" value="FAS1 DOMAIN-CONTAINING PROTEIN"/>
    <property type="match status" value="1"/>
</dbReference>
<dbReference type="GO" id="GO:0016236">
    <property type="term" value="P:macroautophagy"/>
    <property type="evidence" value="ECO:0007669"/>
    <property type="project" value="TreeGrafter"/>
</dbReference>
<protein>
    <recommendedName>
        <fullName evidence="1">FAS1 domain-containing protein</fullName>
    </recommendedName>
</protein>
<dbReference type="KEGG" id="scm:SCHCO_01136565"/>
<dbReference type="HOGENOM" id="CLU_1310744_0_0_1"/>
<dbReference type="SMART" id="SM00554">
    <property type="entry name" value="FAS1"/>
    <property type="match status" value="1"/>
</dbReference>
<feature type="domain" description="FAS1" evidence="1">
    <location>
        <begin position="1"/>
        <end position="125"/>
    </location>
</feature>
<dbReference type="InParanoid" id="D8QJD5"/>
<dbReference type="Pfam" id="PF02469">
    <property type="entry name" value="Fasciclin"/>
    <property type="match status" value="1"/>
</dbReference>
<dbReference type="SUPFAM" id="SSF82153">
    <property type="entry name" value="FAS1 domain"/>
    <property type="match status" value="1"/>
</dbReference>
<dbReference type="Proteomes" id="UP000007431">
    <property type="component" value="Unassembled WGS sequence"/>
</dbReference>
<name>D8QJD5_SCHCM</name>
<dbReference type="InterPro" id="IPR050904">
    <property type="entry name" value="Adhesion/Biosynth-related"/>
</dbReference>
<dbReference type="EMBL" id="GL377314">
    <property type="protein sequence ID" value="EFI92069.1"/>
    <property type="molecule type" value="Genomic_DNA"/>
</dbReference>
<dbReference type="STRING" id="578458.D8QJD5"/>
<dbReference type="Gene3D" id="2.30.180.10">
    <property type="entry name" value="FAS1 domain"/>
    <property type="match status" value="1"/>
</dbReference>
<dbReference type="PANTHER" id="PTHR10900">
    <property type="entry name" value="PERIOSTIN-RELATED"/>
    <property type="match status" value="1"/>
</dbReference>
<dbReference type="InterPro" id="IPR000782">
    <property type="entry name" value="FAS1_domain"/>
</dbReference>
<evidence type="ECO:0000313" key="3">
    <source>
        <dbReference type="Proteomes" id="UP000007431"/>
    </source>
</evidence>
<reference evidence="2 3" key="1">
    <citation type="journal article" date="2010" name="Nat. Biotechnol.">
        <title>Genome sequence of the model mushroom Schizophyllum commune.</title>
        <authorList>
            <person name="Ohm R.A."/>
            <person name="de Jong J.F."/>
            <person name="Lugones L.G."/>
            <person name="Aerts A."/>
            <person name="Kothe E."/>
            <person name="Stajich J.E."/>
            <person name="de Vries R.P."/>
            <person name="Record E."/>
            <person name="Levasseur A."/>
            <person name="Baker S.E."/>
            <person name="Bartholomew K.A."/>
            <person name="Coutinho P.M."/>
            <person name="Erdmann S."/>
            <person name="Fowler T.J."/>
            <person name="Gathman A.C."/>
            <person name="Lombard V."/>
            <person name="Henrissat B."/>
            <person name="Knabe N."/>
            <person name="Kuees U."/>
            <person name="Lilly W.W."/>
            <person name="Lindquist E."/>
            <person name="Lucas S."/>
            <person name="Magnuson J.K."/>
            <person name="Piumi F."/>
            <person name="Raudaskoski M."/>
            <person name="Salamov A."/>
            <person name="Schmutz J."/>
            <person name="Schwarze F.W.M.R."/>
            <person name="vanKuyk P.A."/>
            <person name="Horton J.S."/>
            <person name="Grigoriev I.V."/>
            <person name="Woesten H.A.B."/>
        </authorList>
    </citation>
    <scope>NUCLEOTIDE SEQUENCE [LARGE SCALE GENOMIC DNA]</scope>
    <source>
        <strain evidence="3">H4-8 / FGSC 9210</strain>
    </source>
</reference>
<dbReference type="RefSeq" id="XP_003026972.1">
    <property type="nucleotide sequence ID" value="XM_003026926.1"/>
</dbReference>
<dbReference type="InterPro" id="IPR036378">
    <property type="entry name" value="FAS1_dom_sf"/>
</dbReference>
<dbReference type="PROSITE" id="PS50213">
    <property type="entry name" value="FAS1"/>
    <property type="match status" value="1"/>
</dbReference>
<dbReference type="GO" id="GO:0005615">
    <property type="term" value="C:extracellular space"/>
    <property type="evidence" value="ECO:0007669"/>
    <property type="project" value="TreeGrafter"/>
</dbReference>
<evidence type="ECO:0000313" key="2">
    <source>
        <dbReference type="EMBL" id="EFI92069.1"/>
    </source>
</evidence>